<dbReference type="Proteomes" id="UP000663877">
    <property type="component" value="Unassembled WGS sequence"/>
</dbReference>
<dbReference type="SUPFAM" id="SSF103196">
    <property type="entry name" value="Roadblock/LC7 domain"/>
    <property type="match status" value="1"/>
</dbReference>
<comment type="caution">
    <text evidence="3">The sequence shown here is derived from an EMBL/GenBank/DDBJ whole genome shotgun (WGS) entry which is preliminary data.</text>
</comment>
<gene>
    <name evidence="3" type="ORF">BJG266_LOCUS31757</name>
    <name evidence="4" type="ORF">BJG266_LOCUS32039</name>
    <name evidence="5" type="ORF">QVE165_LOCUS48636</name>
    <name evidence="6" type="ORF">QVE165_LOCUS49069</name>
</gene>
<evidence type="ECO:0000313" key="6">
    <source>
        <dbReference type="EMBL" id="CAF1573105.1"/>
    </source>
</evidence>
<dbReference type="InterPro" id="IPR004942">
    <property type="entry name" value="Roadblock/LAMTOR2_dom"/>
</dbReference>
<evidence type="ECO:0000259" key="2">
    <source>
        <dbReference type="Pfam" id="PF03259"/>
    </source>
</evidence>
<dbReference type="Gene3D" id="3.30.450.30">
    <property type="entry name" value="Dynein light chain 2a, cytoplasmic"/>
    <property type="match status" value="1"/>
</dbReference>
<evidence type="ECO:0000313" key="4">
    <source>
        <dbReference type="EMBL" id="CAF1296413.1"/>
    </source>
</evidence>
<dbReference type="Proteomes" id="UP000663832">
    <property type="component" value="Unassembled WGS sequence"/>
</dbReference>
<evidence type="ECO:0000313" key="5">
    <source>
        <dbReference type="EMBL" id="CAF1569077.1"/>
    </source>
</evidence>
<evidence type="ECO:0000313" key="7">
    <source>
        <dbReference type="Proteomes" id="UP000663832"/>
    </source>
</evidence>
<proteinExistence type="inferred from homology"/>
<sequence length="104" mass="12287">MALREVQTALDQVQILEHVIGYICMTSNGVPIRTTFDDEYTKNLVAQLQPFLERIKRTINHIGFKEVIELRLKTNKFEYLLRTDNLCTFIVVQRYEKIPNEIDE</sequence>
<feature type="domain" description="Roadblock/LAMTOR2" evidence="2">
    <location>
        <begin position="7"/>
        <end position="93"/>
    </location>
</feature>
<evidence type="ECO:0000256" key="1">
    <source>
        <dbReference type="ARBA" id="ARBA00007191"/>
    </source>
</evidence>
<accession>A0A815DB15</accession>
<dbReference type="AlphaFoldDB" id="A0A815DB15"/>
<dbReference type="EMBL" id="CAJNOI010000486">
    <property type="protein sequence ID" value="CAF1291222.1"/>
    <property type="molecule type" value="Genomic_DNA"/>
</dbReference>
<organism evidence="3 8">
    <name type="scientific">Adineta steineri</name>
    <dbReference type="NCBI Taxonomy" id="433720"/>
    <lineage>
        <taxon>Eukaryota</taxon>
        <taxon>Metazoa</taxon>
        <taxon>Spiralia</taxon>
        <taxon>Gnathifera</taxon>
        <taxon>Rotifera</taxon>
        <taxon>Eurotatoria</taxon>
        <taxon>Bdelloidea</taxon>
        <taxon>Adinetida</taxon>
        <taxon>Adinetidae</taxon>
        <taxon>Adineta</taxon>
    </lineage>
</organism>
<comment type="similarity">
    <text evidence="1">Belongs to the GAMAD family.</text>
</comment>
<dbReference type="EMBL" id="CAJNOI010000509">
    <property type="protein sequence ID" value="CAF1296413.1"/>
    <property type="molecule type" value="Genomic_DNA"/>
</dbReference>
<reference evidence="3" key="1">
    <citation type="submission" date="2021-02" db="EMBL/GenBank/DDBJ databases">
        <authorList>
            <person name="Nowell W R."/>
        </authorList>
    </citation>
    <scope>NUCLEOTIDE SEQUENCE</scope>
</reference>
<dbReference type="OrthoDB" id="9984107at2759"/>
<dbReference type="PANTHER" id="PTHR10779">
    <property type="entry name" value="DYNEIN LIGHT CHAIN ROADBLOCK"/>
    <property type="match status" value="1"/>
</dbReference>
<protein>
    <recommendedName>
        <fullName evidence="2">Roadblock/LAMTOR2 domain-containing protein</fullName>
    </recommendedName>
</protein>
<keyword evidence="7" id="KW-1185">Reference proteome</keyword>
<dbReference type="Pfam" id="PF03259">
    <property type="entry name" value="Robl_LC7"/>
    <property type="match status" value="1"/>
</dbReference>
<evidence type="ECO:0000313" key="8">
    <source>
        <dbReference type="Proteomes" id="UP000663877"/>
    </source>
</evidence>
<name>A0A815DB15_9BILA</name>
<dbReference type="EMBL" id="CAJNOM010000830">
    <property type="protein sequence ID" value="CAF1569077.1"/>
    <property type="molecule type" value="Genomic_DNA"/>
</dbReference>
<evidence type="ECO:0000313" key="3">
    <source>
        <dbReference type="EMBL" id="CAF1291222.1"/>
    </source>
</evidence>
<dbReference type="EMBL" id="CAJNOM010000866">
    <property type="protein sequence ID" value="CAF1573105.1"/>
    <property type="molecule type" value="Genomic_DNA"/>
</dbReference>